<sequence>MNRISDAVTPRPRSWSFAQRHALILVLLSPVLANLVGSLFNILYNQTQVQPLLTERQMDRFFEVVKWFNLVVYPIAIACFVVPVTRLRPIHRRLINGDPVDRDELSSAQRLIINLPWWFLIVAAIGWLICIPVFPLALIALGEPVFGEVITHLITSFLIASLIAVTQSFFAVELTIQKTLFPVFFQSDSPASVPGARPLSITHRGLLWSFTAVVCPVVSLLLIVLVPDAAHRAPLFAIAVAVVAIAFGFATSWMLGRLVVRPIRTLKLASQRIADGHLNTHVPLQHADEFGLLIESFNRMAGGLRERERLQQTFGRHVGQEAAKQILQQGDAGGGREQSVSIMFVDVRNFTMHSSQQPPHEIVAALNTFFGAAVERIEGRGGMVNKFLGDGLMAIFGVGTEAERHADQAVAAAIDLQSFVVDHADRFIDLHWPGFAIGIGINSGKAIVGSIGSPRRQEYTAMGDTVNVAARVESLTKTLTQPILITASTRSLLTQPFTLHPQSPQNVKGKAVPIELFAVESSVSTANR</sequence>
<dbReference type="InterPro" id="IPR001054">
    <property type="entry name" value="A/G_cyclase"/>
</dbReference>
<dbReference type="EMBL" id="SJPL01000001">
    <property type="protein sequence ID" value="TWT70465.1"/>
    <property type="molecule type" value="Genomic_DNA"/>
</dbReference>
<dbReference type="CDD" id="cd07302">
    <property type="entry name" value="CHD"/>
    <property type="match status" value="1"/>
</dbReference>
<dbReference type="Gene3D" id="6.10.340.10">
    <property type="match status" value="1"/>
</dbReference>
<dbReference type="PROSITE" id="PS50885">
    <property type="entry name" value="HAMP"/>
    <property type="match status" value="1"/>
</dbReference>
<dbReference type="SMART" id="SM00044">
    <property type="entry name" value="CYCc"/>
    <property type="match status" value="1"/>
</dbReference>
<evidence type="ECO:0000256" key="1">
    <source>
        <dbReference type="ARBA" id="ARBA00004651"/>
    </source>
</evidence>
<dbReference type="Pfam" id="PF00211">
    <property type="entry name" value="Guanylate_cyc"/>
    <property type="match status" value="1"/>
</dbReference>
<gene>
    <name evidence="7" type="primary">cyaA_1</name>
    <name evidence="7" type="ORF">Pan14r_27710</name>
</gene>
<dbReference type="InterPro" id="IPR003660">
    <property type="entry name" value="HAMP_dom"/>
</dbReference>
<accession>A0A5C5Y874</accession>
<dbReference type="SUPFAM" id="SSF55073">
    <property type="entry name" value="Nucleotide cyclase"/>
    <property type="match status" value="1"/>
</dbReference>
<organism evidence="7 8">
    <name type="scientific">Crateriforma conspicua</name>
    <dbReference type="NCBI Taxonomy" id="2527996"/>
    <lineage>
        <taxon>Bacteria</taxon>
        <taxon>Pseudomonadati</taxon>
        <taxon>Planctomycetota</taxon>
        <taxon>Planctomycetia</taxon>
        <taxon>Planctomycetales</taxon>
        <taxon>Planctomycetaceae</taxon>
        <taxon>Crateriforma</taxon>
    </lineage>
</organism>
<comment type="subcellular location">
    <subcellularLocation>
        <location evidence="1">Cell membrane</location>
        <topology evidence="1">Multi-pass membrane protein</topology>
    </subcellularLocation>
</comment>
<feature type="transmembrane region" description="Helical" evidence="4">
    <location>
        <begin position="21"/>
        <end position="44"/>
    </location>
</feature>
<feature type="transmembrane region" description="Helical" evidence="4">
    <location>
        <begin position="153"/>
        <end position="172"/>
    </location>
</feature>
<dbReference type="SUPFAM" id="SSF158472">
    <property type="entry name" value="HAMP domain-like"/>
    <property type="match status" value="1"/>
</dbReference>
<dbReference type="GO" id="GO:0005886">
    <property type="term" value="C:plasma membrane"/>
    <property type="evidence" value="ECO:0007669"/>
    <property type="project" value="UniProtKB-SubCell"/>
</dbReference>
<evidence type="ECO:0000256" key="3">
    <source>
        <dbReference type="ARBA" id="ARBA00023136"/>
    </source>
</evidence>
<evidence type="ECO:0000313" key="8">
    <source>
        <dbReference type="Proteomes" id="UP000317238"/>
    </source>
</evidence>
<proteinExistence type="predicted"/>
<evidence type="ECO:0000256" key="4">
    <source>
        <dbReference type="SAM" id="Phobius"/>
    </source>
</evidence>
<evidence type="ECO:0000256" key="2">
    <source>
        <dbReference type="ARBA" id="ARBA00022475"/>
    </source>
</evidence>
<comment type="caution">
    <text evidence="7">The sequence shown here is derived from an EMBL/GenBank/DDBJ whole genome shotgun (WGS) entry which is preliminary data.</text>
</comment>
<evidence type="ECO:0000313" key="7">
    <source>
        <dbReference type="EMBL" id="TWT70465.1"/>
    </source>
</evidence>
<dbReference type="Gene3D" id="3.30.70.1230">
    <property type="entry name" value="Nucleotide cyclase"/>
    <property type="match status" value="1"/>
</dbReference>
<protein>
    <submittedName>
        <fullName evidence="7">Adenylate cyclase 1</fullName>
        <ecNumber evidence="7">4.6.1.1</ecNumber>
    </submittedName>
</protein>
<feature type="transmembrane region" description="Helical" evidence="4">
    <location>
        <begin position="64"/>
        <end position="84"/>
    </location>
</feature>
<name>A0A5C5Y874_9PLAN</name>
<dbReference type="PROSITE" id="PS50125">
    <property type="entry name" value="GUANYLATE_CYCLASE_2"/>
    <property type="match status" value="1"/>
</dbReference>
<dbReference type="GO" id="GO:0006171">
    <property type="term" value="P:cAMP biosynthetic process"/>
    <property type="evidence" value="ECO:0007669"/>
    <property type="project" value="TreeGrafter"/>
</dbReference>
<keyword evidence="8" id="KW-1185">Reference proteome</keyword>
<feature type="transmembrane region" description="Helical" evidence="4">
    <location>
        <begin position="206"/>
        <end position="227"/>
    </location>
</feature>
<keyword evidence="3 4" id="KW-0472">Membrane</keyword>
<feature type="domain" description="HAMP" evidence="6">
    <location>
        <begin position="257"/>
        <end position="309"/>
    </location>
</feature>
<evidence type="ECO:0000259" key="6">
    <source>
        <dbReference type="PROSITE" id="PS50885"/>
    </source>
</evidence>
<dbReference type="PANTHER" id="PTHR43081:SF17">
    <property type="entry name" value="BLL5647 PROTEIN"/>
    <property type="match status" value="1"/>
</dbReference>
<dbReference type="GO" id="GO:0035556">
    <property type="term" value="P:intracellular signal transduction"/>
    <property type="evidence" value="ECO:0007669"/>
    <property type="project" value="InterPro"/>
</dbReference>
<dbReference type="CDD" id="cd06225">
    <property type="entry name" value="HAMP"/>
    <property type="match status" value="1"/>
</dbReference>
<feature type="transmembrane region" description="Helical" evidence="4">
    <location>
        <begin position="117"/>
        <end position="141"/>
    </location>
</feature>
<dbReference type="Proteomes" id="UP000317238">
    <property type="component" value="Unassembled WGS sequence"/>
</dbReference>
<dbReference type="InterPro" id="IPR029787">
    <property type="entry name" value="Nucleotide_cyclase"/>
</dbReference>
<keyword evidence="2" id="KW-1003">Cell membrane</keyword>
<feature type="domain" description="Guanylate cyclase" evidence="5">
    <location>
        <begin position="341"/>
        <end position="473"/>
    </location>
</feature>
<dbReference type="EC" id="4.6.1.1" evidence="7"/>
<dbReference type="InterPro" id="IPR050697">
    <property type="entry name" value="Adenylyl/Guanylyl_Cyclase_3/4"/>
</dbReference>
<dbReference type="OrthoDB" id="9806704at2"/>
<keyword evidence="7" id="KW-0456">Lyase</keyword>
<evidence type="ECO:0000259" key="5">
    <source>
        <dbReference type="PROSITE" id="PS50125"/>
    </source>
</evidence>
<keyword evidence="4" id="KW-1133">Transmembrane helix</keyword>
<feature type="transmembrane region" description="Helical" evidence="4">
    <location>
        <begin position="233"/>
        <end position="255"/>
    </location>
</feature>
<keyword evidence="4" id="KW-0812">Transmembrane</keyword>
<dbReference type="Pfam" id="PF00672">
    <property type="entry name" value="HAMP"/>
    <property type="match status" value="1"/>
</dbReference>
<dbReference type="SMART" id="SM00304">
    <property type="entry name" value="HAMP"/>
    <property type="match status" value="1"/>
</dbReference>
<dbReference type="AlphaFoldDB" id="A0A5C5Y874"/>
<dbReference type="PANTHER" id="PTHR43081">
    <property type="entry name" value="ADENYLATE CYCLASE, TERMINAL-DIFFERENTIATION SPECIFIC-RELATED"/>
    <property type="match status" value="1"/>
</dbReference>
<reference evidence="7 8" key="1">
    <citation type="submission" date="2019-02" db="EMBL/GenBank/DDBJ databases">
        <title>Deep-cultivation of Planctomycetes and their phenomic and genomic characterization uncovers novel biology.</title>
        <authorList>
            <person name="Wiegand S."/>
            <person name="Jogler M."/>
            <person name="Boedeker C."/>
            <person name="Pinto D."/>
            <person name="Vollmers J."/>
            <person name="Rivas-Marin E."/>
            <person name="Kohn T."/>
            <person name="Peeters S.H."/>
            <person name="Heuer A."/>
            <person name="Rast P."/>
            <person name="Oberbeckmann S."/>
            <person name="Bunk B."/>
            <person name="Jeske O."/>
            <person name="Meyerdierks A."/>
            <person name="Storesund J.E."/>
            <person name="Kallscheuer N."/>
            <person name="Luecker S."/>
            <person name="Lage O.M."/>
            <person name="Pohl T."/>
            <person name="Merkel B.J."/>
            <person name="Hornburger P."/>
            <person name="Mueller R.-W."/>
            <person name="Bruemmer F."/>
            <person name="Labrenz M."/>
            <person name="Spormann A.M."/>
            <person name="Op Den Camp H."/>
            <person name="Overmann J."/>
            <person name="Amann R."/>
            <person name="Jetten M.S.M."/>
            <person name="Mascher T."/>
            <person name="Medema M.H."/>
            <person name="Devos D.P."/>
            <person name="Kaster A.-K."/>
            <person name="Ovreas L."/>
            <person name="Rohde M."/>
            <person name="Galperin M.Y."/>
            <person name="Jogler C."/>
        </authorList>
    </citation>
    <scope>NUCLEOTIDE SEQUENCE [LARGE SCALE GENOMIC DNA]</scope>
    <source>
        <strain evidence="7 8">Pan14r</strain>
    </source>
</reference>
<dbReference type="GO" id="GO:0004016">
    <property type="term" value="F:adenylate cyclase activity"/>
    <property type="evidence" value="ECO:0007669"/>
    <property type="project" value="UniProtKB-EC"/>
</dbReference>